<protein>
    <recommendedName>
        <fullName evidence="5 9">Uracil-DNA glycosylase</fullName>
        <shortName evidence="9">UDG</shortName>
        <ecNumber evidence="4 9">3.2.2.27</ecNumber>
    </recommendedName>
</protein>
<keyword evidence="6 9" id="KW-0227">DNA damage</keyword>
<keyword evidence="7 9" id="KW-0378">Hydrolase</keyword>
<evidence type="ECO:0000256" key="4">
    <source>
        <dbReference type="ARBA" id="ARBA00012030"/>
    </source>
</evidence>
<accession>A0A1I0C428</accession>
<evidence type="ECO:0000313" key="13">
    <source>
        <dbReference type="EMBL" id="GFI41336.1"/>
    </source>
</evidence>
<reference evidence="13 16" key="3">
    <citation type="journal article" date="2020" name="Microbiome">
        <title>Single-cell genomics of uncultured bacteria reveals dietary fiber responders in the mouse gut microbiota.</title>
        <authorList>
            <person name="Chijiiwa R."/>
            <person name="Hosokawa M."/>
            <person name="Kogawa M."/>
            <person name="Nishikawa Y."/>
            <person name="Ide K."/>
            <person name="Sakanashi C."/>
            <person name="Takahashi K."/>
            <person name="Takeyama H."/>
        </authorList>
    </citation>
    <scope>NUCLEOTIDE SEQUENCE [LARGE SCALE GENOMIC DNA]</scope>
    <source>
        <strain evidence="13">IMSAGC_017</strain>
    </source>
</reference>
<sequence>MKFKDIVAIEFEQDYYKKLHKFVENEYIHKTIFPPRQNIFRALNLCDYEDVKVVILGQDPYHELHQANGLAFSVYPGVRIPPSLVNIYKELSDDVKTFIPNNGDLTKWAKQGVLLLNNVLTVEQGKANSHAGIGWEIFTLNIVKALNKREKPMVFILWGNNARSKKQFIDTSKHLVLESAHPSPLSAHRGFFGSRPFSKTNEFLIKNNMTPIDWQIDNIK</sequence>
<dbReference type="NCBIfam" id="NF003592">
    <property type="entry name" value="PRK05254.1-5"/>
    <property type="match status" value="1"/>
</dbReference>
<comment type="catalytic activity">
    <reaction evidence="1 9 11">
        <text>Hydrolyzes single-stranded DNA or mismatched double-stranded DNA and polynucleotides, releasing free uracil.</text>
        <dbReference type="EC" id="3.2.2.27"/>
    </reaction>
</comment>
<dbReference type="NCBIfam" id="NF003589">
    <property type="entry name" value="PRK05254.1-2"/>
    <property type="match status" value="1"/>
</dbReference>
<dbReference type="CDD" id="cd10027">
    <property type="entry name" value="UDG-F1-like"/>
    <property type="match status" value="1"/>
</dbReference>
<dbReference type="Proteomes" id="UP000198558">
    <property type="component" value="Unassembled WGS sequence"/>
</dbReference>
<evidence type="ECO:0000256" key="11">
    <source>
        <dbReference type="RuleBase" id="RU003780"/>
    </source>
</evidence>
<comment type="function">
    <text evidence="2 9 11">Excises uracil residues from the DNA which can arise as a result of misincorporation of dUMP residues by DNA polymerase or due to deamination of cytosine.</text>
</comment>
<dbReference type="EC" id="3.2.2.27" evidence="4 9"/>
<evidence type="ECO:0000259" key="12">
    <source>
        <dbReference type="SMART" id="SM00986"/>
    </source>
</evidence>
<organism evidence="14 15">
    <name type="scientific">Thomasclavelia cocleata</name>
    <dbReference type="NCBI Taxonomy" id="69824"/>
    <lineage>
        <taxon>Bacteria</taxon>
        <taxon>Bacillati</taxon>
        <taxon>Bacillota</taxon>
        <taxon>Erysipelotrichia</taxon>
        <taxon>Erysipelotrichales</taxon>
        <taxon>Coprobacillaceae</taxon>
        <taxon>Thomasclavelia</taxon>
    </lineage>
</organism>
<evidence type="ECO:0000313" key="16">
    <source>
        <dbReference type="Proteomes" id="UP000490821"/>
    </source>
</evidence>
<evidence type="ECO:0000256" key="5">
    <source>
        <dbReference type="ARBA" id="ARBA00018429"/>
    </source>
</evidence>
<dbReference type="NCBIfam" id="NF003588">
    <property type="entry name" value="PRK05254.1-1"/>
    <property type="match status" value="1"/>
</dbReference>
<dbReference type="GO" id="GO:0097510">
    <property type="term" value="P:base-excision repair, AP site formation via deaminated base removal"/>
    <property type="evidence" value="ECO:0007669"/>
    <property type="project" value="TreeGrafter"/>
</dbReference>
<dbReference type="GeneID" id="78287376"/>
<evidence type="ECO:0000313" key="15">
    <source>
        <dbReference type="Proteomes" id="UP000198558"/>
    </source>
</evidence>
<evidence type="ECO:0000256" key="7">
    <source>
        <dbReference type="ARBA" id="ARBA00022801"/>
    </source>
</evidence>
<dbReference type="NCBIfam" id="TIGR00628">
    <property type="entry name" value="ung"/>
    <property type="match status" value="1"/>
</dbReference>
<evidence type="ECO:0000313" key="14">
    <source>
        <dbReference type="EMBL" id="SET14206.1"/>
    </source>
</evidence>
<dbReference type="SUPFAM" id="SSF52141">
    <property type="entry name" value="Uracil-DNA glycosylase-like"/>
    <property type="match status" value="1"/>
</dbReference>
<keyword evidence="8 9" id="KW-0234">DNA repair</keyword>
<dbReference type="HAMAP" id="MF_00148">
    <property type="entry name" value="UDG"/>
    <property type="match status" value="1"/>
</dbReference>
<proteinExistence type="inferred from homology"/>
<dbReference type="InterPro" id="IPR005122">
    <property type="entry name" value="Uracil-DNA_glycosylase-like"/>
</dbReference>
<dbReference type="Proteomes" id="UP000490821">
    <property type="component" value="Unassembled WGS sequence"/>
</dbReference>
<evidence type="ECO:0000256" key="1">
    <source>
        <dbReference type="ARBA" id="ARBA00001400"/>
    </source>
</evidence>
<dbReference type="PANTHER" id="PTHR11264">
    <property type="entry name" value="URACIL-DNA GLYCOSYLASE"/>
    <property type="match status" value="1"/>
</dbReference>
<feature type="domain" description="Uracil-DNA glycosylase-like" evidence="12">
    <location>
        <begin position="44"/>
        <end position="204"/>
    </location>
</feature>
<dbReference type="PANTHER" id="PTHR11264:SF0">
    <property type="entry name" value="URACIL-DNA GLYCOSYLASE"/>
    <property type="match status" value="1"/>
</dbReference>
<keyword evidence="15" id="KW-1185">Reference proteome</keyword>
<dbReference type="NCBIfam" id="NF003591">
    <property type="entry name" value="PRK05254.1-4"/>
    <property type="match status" value="1"/>
</dbReference>
<comment type="subcellular location">
    <subcellularLocation>
        <location evidence="9">Cytoplasm</location>
    </subcellularLocation>
</comment>
<dbReference type="PROSITE" id="PS00130">
    <property type="entry name" value="U_DNA_GLYCOSYLASE"/>
    <property type="match status" value="1"/>
</dbReference>
<dbReference type="Pfam" id="PF03167">
    <property type="entry name" value="UDG"/>
    <property type="match status" value="1"/>
</dbReference>
<dbReference type="InterPro" id="IPR036895">
    <property type="entry name" value="Uracil-DNA_glycosylase-like_sf"/>
</dbReference>
<comment type="similarity">
    <text evidence="3 9 11">Belongs to the uracil-DNA glycosylase (UDG) superfamily. UNG family.</text>
</comment>
<evidence type="ECO:0000256" key="10">
    <source>
        <dbReference type="PROSITE-ProRule" id="PRU10072"/>
    </source>
</evidence>
<evidence type="ECO:0000256" key="6">
    <source>
        <dbReference type="ARBA" id="ARBA00022763"/>
    </source>
</evidence>
<reference evidence="15" key="2">
    <citation type="submission" date="2016-10" db="EMBL/GenBank/DDBJ databases">
        <authorList>
            <person name="Varghese N."/>
            <person name="Submissions S."/>
        </authorList>
    </citation>
    <scope>NUCLEOTIDE SEQUENCE [LARGE SCALE GENOMIC DNA]</scope>
    <source>
        <strain evidence="15">DSM 1551</strain>
    </source>
</reference>
<dbReference type="GO" id="GO:0005737">
    <property type="term" value="C:cytoplasm"/>
    <property type="evidence" value="ECO:0007669"/>
    <property type="project" value="UniProtKB-SubCell"/>
</dbReference>
<feature type="active site" description="Proton acceptor" evidence="9 10">
    <location>
        <position position="59"/>
    </location>
</feature>
<keyword evidence="13" id="KW-0326">Glycosidase</keyword>
<dbReference type="SMART" id="SM00987">
    <property type="entry name" value="UreE_C"/>
    <property type="match status" value="1"/>
</dbReference>
<dbReference type="RefSeq" id="WP_092351858.1">
    <property type="nucleotide sequence ID" value="NZ_BLMI01000170.1"/>
</dbReference>
<dbReference type="EMBL" id="FOIN01000002">
    <property type="protein sequence ID" value="SET14206.1"/>
    <property type="molecule type" value="Genomic_DNA"/>
</dbReference>
<evidence type="ECO:0000256" key="2">
    <source>
        <dbReference type="ARBA" id="ARBA00002631"/>
    </source>
</evidence>
<keyword evidence="9" id="KW-0963">Cytoplasm</keyword>
<dbReference type="FunFam" id="3.40.470.10:FF:000001">
    <property type="entry name" value="Uracil-DNA glycosylase"/>
    <property type="match status" value="1"/>
</dbReference>
<name>A0A1I0C428_9FIRM</name>
<evidence type="ECO:0000256" key="3">
    <source>
        <dbReference type="ARBA" id="ARBA00008184"/>
    </source>
</evidence>
<dbReference type="GO" id="GO:0004844">
    <property type="term" value="F:uracil DNA N-glycosylase activity"/>
    <property type="evidence" value="ECO:0007669"/>
    <property type="project" value="UniProtKB-UniRule"/>
</dbReference>
<dbReference type="AlphaFoldDB" id="A0A1I0C428"/>
<dbReference type="InterPro" id="IPR018085">
    <property type="entry name" value="Ura-DNA_Glyclase_AS"/>
</dbReference>
<dbReference type="EMBL" id="BLMI01000170">
    <property type="protein sequence ID" value="GFI41336.1"/>
    <property type="molecule type" value="Genomic_DNA"/>
</dbReference>
<dbReference type="InterPro" id="IPR002043">
    <property type="entry name" value="UDG_fam1"/>
</dbReference>
<dbReference type="SMART" id="SM00986">
    <property type="entry name" value="UDG"/>
    <property type="match status" value="1"/>
</dbReference>
<gene>
    <name evidence="9 13" type="primary">ung</name>
    <name evidence="13" type="ORF">IMSAGC017_01379</name>
    <name evidence="14" type="ORF">SAMN04489758_10270</name>
</gene>
<reference evidence="14" key="1">
    <citation type="submission" date="2016-10" db="EMBL/GenBank/DDBJ databases">
        <authorList>
            <person name="de Groot N.N."/>
        </authorList>
    </citation>
    <scope>NUCLEOTIDE SEQUENCE [LARGE SCALE GENOMIC DNA]</scope>
    <source>
        <strain evidence="14">DSM 1551</strain>
    </source>
</reference>
<dbReference type="Gene3D" id="3.40.470.10">
    <property type="entry name" value="Uracil-DNA glycosylase-like domain"/>
    <property type="match status" value="1"/>
</dbReference>
<evidence type="ECO:0000256" key="9">
    <source>
        <dbReference type="HAMAP-Rule" id="MF_00148"/>
    </source>
</evidence>
<evidence type="ECO:0000256" key="8">
    <source>
        <dbReference type="ARBA" id="ARBA00023204"/>
    </source>
</evidence>
<dbReference type="OrthoDB" id="9804372at2"/>